<organism evidence="2 3">
    <name type="scientific">Bacteroides cellulosilyticus</name>
    <dbReference type="NCBI Taxonomy" id="246787"/>
    <lineage>
        <taxon>Bacteria</taxon>
        <taxon>Pseudomonadati</taxon>
        <taxon>Bacteroidota</taxon>
        <taxon>Bacteroidia</taxon>
        <taxon>Bacteroidales</taxon>
        <taxon>Bacteroidaceae</taxon>
        <taxon>Bacteroides</taxon>
    </lineage>
</organism>
<evidence type="ECO:0000313" key="2">
    <source>
        <dbReference type="EMBL" id="RGS30180.1"/>
    </source>
</evidence>
<dbReference type="EMBL" id="VVYV01000016">
    <property type="protein sequence ID" value="KAA5418626.1"/>
    <property type="molecule type" value="Genomic_DNA"/>
</dbReference>
<protein>
    <submittedName>
        <fullName evidence="2">Uncharacterized protein</fullName>
    </submittedName>
</protein>
<evidence type="ECO:0000313" key="4">
    <source>
        <dbReference type="Proteomes" id="UP000448877"/>
    </source>
</evidence>
<evidence type="ECO:0000313" key="3">
    <source>
        <dbReference type="Proteomes" id="UP000283341"/>
    </source>
</evidence>
<gene>
    <name evidence="2" type="ORF">DWX97_26520</name>
    <name evidence="1" type="ORF">F2Y81_10945</name>
</gene>
<accession>A0A412HZX7</accession>
<comment type="caution">
    <text evidence="2">The sequence shown here is derived from an EMBL/GenBank/DDBJ whole genome shotgun (WGS) entry which is preliminary data.</text>
</comment>
<reference evidence="1 4" key="2">
    <citation type="journal article" date="2019" name="Nat. Med.">
        <title>A library of human gut bacterial isolates paired with longitudinal multiomics data enables mechanistic microbiome research.</title>
        <authorList>
            <person name="Poyet M."/>
            <person name="Groussin M."/>
            <person name="Gibbons S.M."/>
            <person name="Avila-Pacheco J."/>
            <person name="Jiang X."/>
            <person name="Kearney S.M."/>
            <person name="Perrotta A.R."/>
            <person name="Berdy B."/>
            <person name="Zhao S."/>
            <person name="Lieberman T.D."/>
            <person name="Swanson P.K."/>
            <person name="Smith M."/>
            <person name="Roesemann S."/>
            <person name="Alexander J.E."/>
            <person name="Rich S.A."/>
            <person name="Livny J."/>
            <person name="Vlamakis H."/>
            <person name="Clish C."/>
            <person name="Bullock K."/>
            <person name="Deik A."/>
            <person name="Scott J."/>
            <person name="Pierce K.A."/>
            <person name="Xavier R.J."/>
            <person name="Alm E.J."/>
        </authorList>
    </citation>
    <scope>NUCLEOTIDE SEQUENCE [LARGE SCALE GENOMIC DNA]</scope>
    <source>
        <strain evidence="1 4">BIOML-A6</strain>
    </source>
</reference>
<sequence>MNYPLNPFVYSSLPARINKVMNNSEKTMGKRNTILAISYIKCSQVIEIQVYARISKPRENTLF</sequence>
<name>A0A412HZX7_9BACE</name>
<reference evidence="2 3" key="1">
    <citation type="submission" date="2018-08" db="EMBL/GenBank/DDBJ databases">
        <title>A genome reference for cultivated species of the human gut microbiota.</title>
        <authorList>
            <person name="Zou Y."/>
            <person name="Xue W."/>
            <person name="Luo G."/>
        </authorList>
    </citation>
    <scope>NUCLEOTIDE SEQUENCE [LARGE SCALE GENOMIC DNA]</scope>
    <source>
        <strain evidence="2 3">AF22-3AC</strain>
    </source>
</reference>
<dbReference type="Proteomes" id="UP000448877">
    <property type="component" value="Unassembled WGS sequence"/>
</dbReference>
<evidence type="ECO:0000313" key="1">
    <source>
        <dbReference type="EMBL" id="KAA5418626.1"/>
    </source>
</evidence>
<dbReference type="EMBL" id="QRVJ01000051">
    <property type="protein sequence ID" value="RGS30180.1"/>
    <property type="molecule type" value="Genomic_DNA"/>
</dbReference>
<proteinExistence type="predicted"/>
<dbReference type="AlphaFoldDB" id="A0A412HZX7"/>
<dbReference type="Proteomes" id="UP000283341">
    <property type="component" value="Unassembled WGS sequence"/>
</dbReference>